<protein>
    <submittedName>
        <fullName evidence="2">Uncharacterized protein</fullName>
    </submittedName>
</protein>
<reference evidence="2" key="1">
    <citation type="journal article" date="2021" name="Proc. Natl. Acad. Sci. U.S.A.">
        <title>Three genomes in the algal genus Volvox reveal the fate of a haploid sex-determining region after a transition to homothallism.</title>
        <authorList>
            <person name="Yamamoto K."/>
            <person name="Hamaji T."/>
            <person name="Kawai-Toyooka H."/>
            <person name="Matsuzaki R."/>
            <person name="Takahashi F."/>
            <person name="Nishimura Y."/>
            <person name="Kawachi M."/>
            <person name="Noguchi H."/>
            <person name="Minakuchi Y."/>
            <person name="Umen J.G."/>
            <person name="Toyoda A."/>
            <person name="Nozaki H."/>
        </authorList>
    </citation>
    <scope>NUCLEOTIDE SEQUENCE</scope>
    <source>
        <strain evidence="2">NIES-3785</strain>
    </source>
</reference>
<proteinExistence type="predicted"/>
<evidence type="ECO:0000313" key="3">
    <source>
        <dbReference type="Proteomes" id="UP000722791"/>
    </source>
</evidence>
<comment type="caution">
    <text evidence="2">The sequence shown here is derived from an EMBL/GenBank/DDBJ whole genome shotgun (WGS) entry which is preliminary data.</text>
</comment>
<gene>
    <name evidence="2" type="ORF">Vretimale_644</name>
</gene>
<sequence>MVTVVQEASGVLTCSDMASWALCCSCCSCCCWHPRPCRSAAVTKTISKSGAAAVDATPSASDVIFATSWRVSPRDPGQGSHSHCRRKPPQLLPLNLGAAMPPSPSKMIGSCRPWRESPSGPPSGLDPEKLPSPSVRTSIASPNGIRC</sequence>
<evidence type="ECO:0000313" key="2">
    <source>
        <dbReference type="EMBL" id="GIL94517.1"/>
    </source>
</evidence>
<accession>A0A8J4G195</accession>
<dbReference type="EMBL" id="BNCQ01000001">
    <property type="protein sequence ID" value="GIL94517.1"/>
    <property type="molecule type" value="Genomic_DNA"/>
</dbReference>
<dbReference type="Proteomes" id="UP000722791">
    <property type="component" value="Unassembled WGS sequence"/>
</dbReference>
<feature type="region of interest" description="Disordered" evidence="1">
    <location>
        <begin position="71"/>
        <end position="147"/>
    </location>
</feature>
<dbReference type="AlphaFoldDB" id="A0A8J4G195"/>
<organism evidence="2 3">
    <name type="scientific">Volvox reticuliferus</name>
    <dbReference type="NCBI Taxonomy" id="1737510"/>
    <lineage>
        <taxon>Eukaryota</taxon>
        <taxon>Viridiplantae</taxon>
        <taxon>Chlorophyta</taxon>
        <taxon>core chlorophytes</taxon>
        <taxon>Chlorophyceae</taxon>
        <taxon>CS clade</taxon>
        <taxon>Chlamydomonadales</taxon>
        <taxon>Volvocaceae</taxon>
        <taxon>Volvox</taxon>
    </lineage>
</organism>
<evidence type="ECO:0000256" key="1">
    <source>
        <dbReference type="SAM" id="MobiDB-lite"/>
    </source>
</evidence>
<name>A0A8J4G195_9CHLO</name>